<dbReference type="PANTHER" id="PTHR33116:SF78">
    <property type="entry name" value="OS12G0587133 PROTEIN"/>
    <property type="match status" value="1"/>
</dbReference>
<accession>A0AB40D4N6</accession>
<reference evidence="3" key="1">
    <citation type="submission" date="2025-08" db="UniProtKB">
        <authorList>
            <consortium name="RefSeq"/>
        </authorList>
    </citation>
    <scope>IDENTIFICATION</scope>
</reference>
<organism evidence="2 3">
    <name type="scientific">Dioscorea cayennensis subsp. rotundata</name>
    <name type="common">White Guinea yam</name>
    <name type="synonym">Dioscorea rotundata</name>
    <dbReference type="NCBI Taxonomy" id="55577"/>
    <lineage>
        <taxon>Eukaryota</taxon>
        <taxon>Viridiplantae</taxon>
        <taxon>Streptophyta</taxon>
        <taxon>Embryophyta</taxon>
        <taxon>Tracheophyta</taxon>
        <taxon>Spermatophyta</taxon>
        <taxon>Magnoliopsida</taxon>
        <taxon>Liliopsida</taxon>
        <taxon>Dioscoreales</taxon>
        <taxon>Dioscoreaceae</taxon>
        <taxon>Dioscorea</taxon>
    </lineage>
</organism>
<protein>
    <submittedName>
        <fullName evidence="3">Uncharacterized protein LOC120282984</fullName>
    </submittedName>
</protein>
<dbReference type="Pfam" id="PF13966">
    <property type="entry name" value="zf-RVT"/>
    <property type="match status" value="1"/>
</dbReference>
<gene>
    <name evidence="3" type="primary">LOC120282984</name>
</gene>
<evidence type="ECO:0000313" key="2">
    <source>
        <dbReference type="Proteomes" id="UP001515500"/>
    </source>
</evidence>
<dbReference type="InterPro" id="IPR000477">
    <property type="entry name" value="RT_dom"/>
</dbReference>
<proteinExistence type="predicted"/>
<name>A0AB40D4N6_DIOCR</name>
<dbReference type="AlphaFoldDB" id="A0AB40D4N6"/>
<dbReference type="Proteomes" id="UP001515500">
    <property type="component" value="Chromosome 18"/>
</dbReference>
<feature type="domain" description="Reverse transcriptase" evidence="1">
    <location>
        <begin position="1"/>
        <end position="159"/>
    </location>
</feature>
<keyword evidence="2" id="KW-1185">Reference proteome</keyword>
<dbReference type="GeneID" id="120282984"/>
<dbReference type="Pfam" id="PF00078">
    <property type="entry name" value="RVT_1"/>
    <property type="match status" value="1"/>
</dbReference>
<dbReference type="InterPro" id="IPR026960">
    <property type="entry name" value="RVT-Znf"/>
</dbReference>
<dbReference type="PROSITE" id="PS50878">
    <property type="entry name" value="RT_POL"/>
    <property type="match status" value="1"/>
</dbReference>
<dbReference type="PANTHER" id="PTHR33116">
    <property type="entry name" value="REVERSE TRANSCRIPTASE ZINC-BINDING DOMAIN-CONTAINING PROTEIN-RELATED-RELATED"/>
    <property type="match status" value="1"/>
</dbReference>
<evidence type="ECO:0000313" key="3">
    <source>
        <dbReference type="RefSeq" id="XP_039145745.1"/>
    </source>
</evidence>
<evidence type="ECO:0000259" key="1">
    <source>
        <dbReference type="PROSITE" id="PS50878"/>
    </source>
</evidence>
<sequence>MNFPSKWISWVKSCITSASFSLLINKQPSGWFKSTRGLRQGDPLSSYLFILAAQNLTALLNFAMRQNMIPSFNSALRHNFNHLMYADDLILISLASRKIARNINLCLSIYESLTGQRANKSKSGVYFPSRFNLRLQTSISSILGFTVGKFPLTYLGLPISPRRLPISSFTNLLAKTENIVSSWKHSKISMSGKAVLINSVLMSNPVYYLSVYPVPDTILDGISKAARKFFWSKSGNRKGMNLVSWTDITLKQTEGGISIRNLRASKISLMAKNVISYLNHHDAIWVDILYRKYGNFNFWTDSTPANCSWFFRGLCHNANIIKPHLWLYHFNPAHIDLMLDPWYFEIPLAFKPTFLNMDFDLHLLSLSDLLLNDVWNYTVLHNIFGAFLNLDYLNINKCSINFAKHWVWFPKANNIKTTSMVYSHFNNSAGTMNPWDGWRNLWRLKIAPRPKYFMWLLLHNGIKTYDYLYRLNLGPQTLCRFCNIDFECTEHLFNHCSKAQYIWRLVSAAIGKQVSFLDGFSSGHWLSPTNSVYDLRDQSVIAVTSWLIWKSRCNLIFRNESPDFNAIHVNALSHVREFSLSPTYLSGSRLILNNFSLIDSPFLFVSSLGKGEARDYGAGFYLSNACSQIICAGCCNNLADSILEADALALLIALGSLHASDLSSCTIFIASNDLYHLIQSDAIHFAWRLRPLISSLSDYLSSLGHPRICIIPKAWLAIANSLALHGLNSHVLTLFHQGKDLPRWLMRQLLQSGVSL</sequence>
<dbReference type="RefSeq" id="XP_039145745.1">
    <property type="nucleotide sequence ID" value="XM_039289811.1"/>
</dbReference>